<name>G3ML38_AMBMU</name>
<sequence>MALSTFLVAAFLVVAFPFTSTAHVKSPKLDIFKFLGSDEIHWTVKTTSPVTKLCLVDVRKNISRTDYYFSRSYSPDKKQWSTRRMHGQFLLKEQDKALVTVQDSPSTTYEKLVYVSEDQSCGVIYVIDFFSPKNSYYDLRVRNSSVSQAPKEGCNHYMLGLHVRLGTLYSNDCPEPPISTAQA</sequence>
<dbReference type="AlphaFoldDB" id="G3ML38"/>
<evidence type="ECO:0000313" key="2">
    <source>
        <dbReference type="EMBL" id="AEO34206.1"/>
    </source>
</evidence>
<dbReference type="Gene3D" id="2.40.128.20">
    <property type="match status" value="1"/>
</dbReference>
<accession>G3ML38</accession>
<feature type="chain" id="PRO_5003447082" description="Lipocalin/cytosolic fatty-acid binding domain-containing protein" evidence="1">
    <location>
        <begin position="22"/>
        <end position="183"/>
    </location>
</feature>
<reference evidence="2" key="1">
    <citation type="journal article" date="2011" name="PLoS ONE">
        <title>A deep insight into the sialotranscriptome of the gulf coast tick, Amblyomma maculatum.</title>
        <authorList>
            <person name="Karim S."/>
            <person name="Singh P."/>
            <person name="Ribeiro J.M."/>
        </authorList>
    </citation>
    <scope>NUCLEOTIDE SEQUENCE</scope>
    <source>
        <tissue evidence="2">Salivary gland</tissue>
    </source>
</reference>
<dbReference type="InterPro" id="IPR012674">
    <property type="entry name" value="Calycin"/>
</dbReference>
<keyword evidence="1" id="KW-0732">Signal</keyword>
<proteinExistence type="evidence at transcript level"/>
<evidence type="ECO:0008006" key="3">
    <source>
        <dbReference type="Google" id="ProtNLM"/>
    </source>
</evidence>
<dbReference type="EMBL" id="JO842589">
    <property type="protein sequence ID" value="AEO34206.1"/>
    <property type="molecule type" value="mRNA"/>
</dbReference>
<organism evidence="2">
    <name type="scientific">Amblyomma maculatum</name>
    <name type="common">Gulf Coast tick</name>
    <dbReference type="NCBI Taxonomy" id="34609"/>
    <lineage>
        <taxon>Eukaryota</taxon>
        <taxon>Metazoa</taxon>
        <taxon>Ecdysozoa</taxon>
        <taxon>Arthropoda</taxon>
        <taxon>Chelicerata</taxon>
        <taxon>Arachnida</taxon>
        <taxon>Acari</taxon>
        <taxon>Parasitiformes</taxon>
        <taxon>Ixodida</taxon>
        <taxon>Ixodoidea</taxon>
        <taxon>Ixodidae</taxon>
        <taxon>Amblyomminae</taxon>
        <taxon>Amblyomma</taxon>
    </lineage>
</organism>
<protein>
    <recommendedName>
        <fullName evidence="3">Lipocalin/cytosolic fatty-acid binding domain-containing protein</fullName>
    </recommendedName>
</protein>
<feature type="signal peptide" evidence="1">
    <location>
        <begin position="1"/>
        <end position="21"/>
    </location>
</feature>
<evidence type="ECO:0000256" key="1">
    <source>
        <dbReference type="SAM" id="SignalP"/>
    </source>
</evidence>